<proteinExistence type="predicted"/>
<dbReference type="EMBL" id="LR134313">
    <property type="protein sequence ID" value="VEE99207.1"/>
    <property type="molecule type" value="Genomic_DNA"/>
</dbReference>
<keyword evidence="1" id="KW-0805">Transcription regulation</keyword>
<dbReference type="InterPro" id="IPR000835">
    <property type="entry name" value="HTH_MarR-typ"/>
</dbReference>
<organism evidence="5 6">
    <name type="scientific">Neisseria canis</name>
    <dbReference type="NCBI Taxonomy" id="493"/>
    <lineage>
        <taxon>Bacteria</taxon>
        <taxon>Pseudomonadati</taxon>
        <taxon>Pseudomonadota</taxon>
        <taxon>Betaproteobacteria</taxon>
        <taxon>Neisseriales</taxon>
        <taxon>Neisseriaceae</taxon>
        <taxon>Neisseria</taxon>
    </lineage>
</organism>
<keyword evidence="3" id="KW-0804">Transcription</keyword>
<dbReference type="SMART" id="SM00347">
    <property type="entry name" value="HTH_MARR"/>
    <property type="match status" value="1"/>
</dbReference>
<evidence type="ECO:0000259" key="4">
    <source>
        <dbReference type="PROSITE" id="PS50995"/>
    </source>
</evidence>
<dbReference type="STRING" id="493.BWD07_08280"/>
<accession>A0A448D5B6</accession>
<evidence type="ECO:0000313" key="5">
    <source>
        <dbReference type="EMBL" id="VEE99207.1"/>
    </source>
</evidence>
<evidence type="ECO:0000256" key="2">
    <source>
        <dbReference type="ARBA" id="ARBA00023125"/>
    </source>
</evidence>
<keyword evidence="6" id="KW-1185">Reference proteome</keyword>
<dbReference type="GO" id="GO:0003677">
    <property type="term" value="F:DNA binding"/>
    <property type="evidence" value="ECO:0007669"/>
    <property type="project" value="UniProtKB-KW"/>
</dbReference>
<dbReference type="RefSeq" id="WP_009117565.1">
    <property type="nucleotide sequence ID" value="NZ_CAUJPY010000019.1"/>
</dbReference>
<dbReference type="InterPro" id="IPR023187">
    <property type="entry name" value="Tscrpt_reg_MarR-type_CS"/>
</dbReference>
<dbReference type="PRINTS" id="PR00598">
    <property type="entry name" value="HTHMARR"/>
</dbReference>
<evidence type="ECO:0000256" key="1">
    <source>
        <dbReference type="ARBA" id="ARBA00023015"/>
    </source>
</evidence>
<dbReference type="PANTHER" id="PTHR42756:SF1">
    <property type="entry name" value="TRANSCRIPTIONAL REPRESSOR OF EMRAB OPERON"/>
    <property type="match status" value="1"/>
</dbReference>
<dbReference type="InterPro" id="IPR036390">
    <property type="entry name" value="WH_DNA-bd_sf"/>
</dbReference>
<evidence type="ECO:0000256" key="3">
    <source>
        <dbReference type="ARBA" id="ARBA00023163"/>
    </source>
</evidence>
<evidence type="ECO:0000313" key="6">
    <source>
        <dbReference type="Proteomes" id="UP000279284"/>
    </source>
</evidence>
<dbReference type="PROSITE" id="PS01117">
    <property type="entry name" value="HTH_MARR_1"/>
    <property type="match status" value="1"/>
</dbReference>
<reference evidence="5 6" key="1">
    <citation type="submission" date="2018-12" db="EMBL/GenBank/DDBJ databases">
        <authorList>
            <consortium name="Pathogen Informatics"/>
        </authorList>
    </citation>
    <scope>NUCLEOTIDE SEQUENCE [LARGE SCALE GENOMIC DNA]</scope>
    <source>
        <strain evidence="5 6">NCTC10296</strain>
    </source>
</reference>
<dbReference type="SUPFAM" id="SSF46785">
    <property type="entry name" value="Winged helix' DNA-binding domain"/>
    <property type="match status" value="1"/>
</dbReference>
<dbReference type="PANTHER" id="PTHR42756">
    <property type="entry name" value="TRANSCRIPTIONAL REGULATOR, MARR"/>
    <property type="match status" value="1"/>
</dbReference>
<protein>
    <submittedName>
        <fullName evidence="5">Multiple antibiotic resistance protein marR</fullName>
    </submittedName>
</protein>
<dbReference type="Proteomes" id="UP000279284">
    <property type="component" value="Chromosome"/>
</dbReference>
<name>A0A448D5B6_9NEIS</name>
<sequence length="164" mass="18940">MSFTQAGLEHALKQLSEQLPDFSEREAHTMRLLRITSDRLSSRQNELLKEYGINENLWFAILSVYISPNHEILPSRLSDLMDLTRTSATRLSDEMVGRGWIERSMNEKDRRQIVLKLTKTGEDFIKEVQPHMSKGYAPLWKDFSKEEFDQLQALLGKVLTSLGA</sequence>
<dbReference type="Gene3D" id="1.10.10.10">
    <property type="entry name" value="Winged helix-like DNA-binding domain superfamily/Winged helix DNA-binding domain"/>
    <property type="match status" value="1"/>
</dbReference>
<dbReference type="Pfam" id="PF01047">
    <property type="entry name" value="MarR"/>
    <property type="match status" value="1"/>
</dbReference>
<feature type="domain" description="HTH marR-type" evidence="4">
    <location>
        <begin position="26"/>
        <end position="160"/>
    </location>
</feature>
<dbReference type="InterPro" id="IPR036388">
    <property type="entry name" value="WH-like_DNA-bd_sf"/>
</dbReference>
<gene>
    <name evidence="5" type="primary">marR_1</name>
    <name evidence="5" type="ORF">NCTC10296_00219</name>
</gene>
<dbReference type="PROSITE" id="PS50995">
    <property type="entry name" value="HTH_MARR_2"/>
    <property type="match status" value="1"/>
</dbReference>
<dbReference type="OrthoDB" id="5947517at2"/>
<dbReference type="AlphaFoldDB" id="A0A448D5B6"/>
<dbReference type="GO" id="GO:0003700">
    <property type="term" value="F:DNA-binding transcription factor activity"/>
    <property type="evidence" value="ECO:0007669"/>
    <property type="project" value="InterPro"/>
</dbReference>
<keyword evidence="2" id="KW-0238">DNA-binding</keyword>
<dbReference type="KEGG" id="nci:NCTC10296_00219"/>